<evidence type="ECO:0000256" key="10">
    <source>
        <dbReference type="ARBA" id="ARBA00023180"/>
    </source>
</evidence>
<gene>
    <name evidence="12" type="ORF">ONE63_001314</name>
</gene>
<keyword evidence="13" id="KW-1185">Reference proteome</keyword>
<dbReference type="FunFam" id="3.90.550.50:FF:000001">
    <property type="entry name" value="Hexosyltransferase"/>
    <property type="match status" value="1"/>
</dbReference>
<keyword evidence="8 11" id="KW-0333">Golgi apparatus</keyword>
<evidence type="ECO:0000256" key="8">
    <source>
        <dbReference type="ARBA" id="ARBA00023034"/>
    </source>
</evidence>
<evidence type="ECO:0000256" key="1">
    <source>
        <dbReference type="ARBA" id="ARBA00004323"/>
    </source>
</evidence>
<dbReference type="EC" id="2.4.1.-" evidence="11"/>
<evidence type="ECO:0000256" key="2">
    <source>
        <dbReference type="ARBA" id="ARBA00008661"/>
    </source>
</evidence>
<accession>A0AAV7XBP7</accession>
<keyword evidence="3 11" id="KW-0328">Glycosyltransferase</keyword>
<reference evidence="12" key="1">
    <citation type="submission" date="2022-12" db="EMBL/GenBank/DDBJ databases">
        <title>Chromosome-level genome assembly of the bean flower thrips Megalurothrips usitatus.</title>
        <authorList>
            <person name="Ma L."/>
            <person name="Liu Q."/>
            <person name="Li H."/>
            <person name="Cai W."/>
        </authorList>
    </citation>
    <scope>NUCLEOTIDE SEQUENCE</scope>
    <source>
        <strain evidence="12">Cailab_2022a</strain>
    </source>
</reference>
<dbReference type="PANTHER" id="PTHR11214:SF376">
    <property type="entry name" value="HEXOSYLTRANSFERASE"/>
    <property type="match status" value="1"/>
</dbReference>
<dbReference type="EMBL" id="JAPTSV010000010">
    <property type="protein sequence ID" value="KAJ1523459.1"/>
    <property type="molecule type" value="Genomic_DNA"/>
</dbReference>
<evidence type="ECO:0000256" key="3">
    <source>
        <dbReference type="ARBA" id="ARBA00022676"/>
    </source>
</evidence>
<dbReference type="AlphaFoldDB" id="A0AAV7XBP7"/>
<comment type="caution">
    <text evidence="12">The sequence shown here is derived from an EMBL/GenBank/DDBJ whole genome shotgun (WGS) entry which is preliminary data.</text>
</comment>
<evidence type="ECO:0000256" key="5">
    <source>
        <dbReference type="ARBA" id="ARBA00022692"/>
    </source>
</evidence>
<protein>
    <recommendedName>
        <fullName evidence="11">Hexosyltransferase</fullName>
        <ecNumber evidence="11">2.4.1.-</ecNumber>
    </recommendedName>
</protein>
<dbReference type="Gene3D" id="3.90.550.50">
    <property type="match status" value="1"/>
</dbReference>
<evidence type="ECO:0000256" key="7">
    <source>
        <dbReference type="ARBA" id="ARBA00022989"/>
    </source>
</evidence>
<evidence type="ECO:0000313" key="12">
    <source>
        <dbReference type="EMBL" id="KAJ1523459.1"/>
    </source>
</evidence>
<sequence length="308" mass="34744">MDVVPFRWLLGGGGGGGSGGRQPRCAPLVLVLVHSATAHAEHRRLIRDTWGSWGSAGRDVLVRFLVGLPATSEEQATLEEEAAAHGDLVQGNFVDAYRNMTYKHVMALKWFATRCPDATYVLKVDDDVLVNTPVLLDFVWRTLSPFGARRLLACSVLTGSLPKRSYRSKWRVSFKEYSRAMYPRYCAGWAVLYSPDVAMRLYREMQGEPFFWIDDVLVTGLLPERLGITHVSWASLFLKPADLQFVLAGEVRPSFMLALWENVGMDMDDQRVIWRRILDDEIANSSASYVATVSDKERLRQSSPTRVR</sequence>
<dbReference type="InterPro" id="IPR002659">
    <property type="entry name" value="Glyco_trans_31"/>
</dbReference>
<organism evidence="12 13">
    <name type="scientific">Megalurothrips usitatus</name>
    <name type="common">bean blossom thrips</name>
    <dbReference type="NCBI Taxonomy" id="439358"/>
    <lineage>
        <taxon>Eukaryota</taxon>
        <taxon>Metazoa</taxon>
        <taxon>Ecdysozoa</taxon>
        <taxon>Arthropoda</taxon>
        <taxon>Hexapoda</taxon>
        <taxon>Insecta</taxon>
        <taxon>Pterygota</taxon>
        <taxon>Neoptera</taxon>
        <taxon>Paraneoptera</taxon>
        <taxon>Thysanoptera</taxon>
        <taxon>Terebrantia</taxon>
        <taxon>Thripoidea</taxon>
        <taxon>Thripidae</taxon>
        <taxon>Megalurothrips</taxon>
    </lineage>
</organism>
<evidence type="ECO:0000256" key="11">
    <source>
        <dbReference type="RuleBase" id="RU363063"/>
    </source>
</evidence>
<keyword evidence="10" id="KW-0325">Glycoprotein</keyword>
<evidence type="ECO:0000313" key="13">
    <source>
        <dbReference type="Proteomes" id="UP001075354"/>
    </source>
</evidence>
<comment type="subcellular location">
    <subcellularLocation>
        <location evidence="1 11">Golgi apparatus membrane</location>
        <topology evidence="1 11">Single-pass type II membrane protein</topology>
    </subcellularLocation>
</comment>
<keyword evidence="5" id="KW-0812">Transmembrane</keyword>
<proteinExistence type="inferred from homology"/>
<keyword evidence="9" id="KW-0472">Membrane</keyword>
<keyword evidence="6" id="KW-0735">Signal-anchor</keyword>
<dbReference type="Pfam" id="PF01762">
    <property type="entry name" value="Galactosyl_T"/>
    <property type="match status" value="1"/>
</dbReference>
<keyword evidence="7" id="KW-1133">Transmembrane helix</keyword>
<dbReference type="GO" id="GO:0006493">
    <property type="term" value="P:protein O-linked glycosylation"/>
    <property type="evidence" value="ECO:0007669"/>
    <property type="project" value="TreeGrafter"/>
</dbReference>
<dbReference type="GO" id="GO:0000139">
    <property type="term" value="C:Golgi membrane"/>
    <property type="evidence" value="ECO:0007669"/>
    <property type="project" value="UniProtKB-SubCell"/>
</dbReference>
<dbReference type="GO" id="GO:0016758">
    <property type="term" value="F:hexosyltransferase activity"/>
    <property type="evidence" value="ECO:0007669"/>
    <property type="project" value="InterPro"/>
</dbReference>
<dbReference type="Proteomes" id="UP001075354">
    <property type="component" value="Chromosome 10"/>
</dbReference>
<dbReference type="PANTHER" id="PTHR11214">
    <property type="entry name" value="BETA-1,3-N-ACETYLGLUCOSAMINYLTRANSFERASE"/>
    <property type="match status" value="1"/>
</dbReference>
<evidence type="ECO:0000256" key="9">
    <source>
        <dbReference type="ARBA" id="ARBA00023136"/>
    </source>
</evidence>
<keyword evidence="4" id="KW-0808">Transferase</keyword>
<evidence type="ECO:0000256" key="6">
    <source>
        <dbReference type="ARBA" id="ARBA00022968"/>
    </source>
</evidence>
<name>A0AAV7XBP7_9NEOP</name>
<evidence type="ECO:0000256" key="4">
    <source>
        <dbReference type="ARBA" id="ARBA00022679"/>
    </source>
</evidence>
<comment type="similarity">
    <text evidence="2 11">Belongs to the glycosyltransferase 31 family.</text>
</comment>